<dbReference type="Proteomes" id="UP001597252">
    <property type="component" value="Unassembled WGS sequence"/>
</dbReference>
<feature type="transmembrane region" description="Helical" evidence="10">
    <location>
        <begin position="414"/>
        <end position="433"/>
    </location>
</feature>
<dbReference type="InterPro" id="IPR045070">
    <property type="entry name" value="MATE_MepA-like"/>
</dbReference>
<feature type="transmembrane region" description="Helical" evidence="10">
    <location>
        <begin position="383"/>
        <end position="408"/>
    </location>
</feature>
<evidence type="ECO:0000313" key="11">
    <source>
        <dbReference type="EMBL" id="MFD1485422.1"/>
    </source>
</evidence>
<dbReference type="NCBIfam" id="TIGR00797">
    <property type="entry name" value="matE"/>
    <property type="match status" value="1"/>
</dbReference>
<feature type="transmembrane region" description="Helical" evidence="10">
    <location>
        <begin position="354"/>
        <end position="376"/>
    </location>
</feature>
<feature type="transmembrane region" description="Helical" evidence="10">
    <location>
        <begin position="321"/>
        <end position="342"/>
    </location>
</feature>
<keyword evidence="5" id="KW-1003">Cell membrane</keyword>
<keyword evidence="7 10" id="KW-1133">Transmembrane helix</keyword>
<feature type="transmembrane region" description="Helical" evidence="10">
    <location>
        <begin position="278"/>
        <end position="301"/>
    </location>
</feature>
<dbReference type="PANTHER" id="PTHR43823:SF3">
    <property type="entry name" value="MULTIDRUG EXPORT PROTEIN MEPA"/>
    <property type="match status" value="1"/>
</dbReference>
<dbReference type="InterPro" id="IPR002528">
    <property type="entry name" value="MATE_fam"/>
</dbReference>
<evidence type="ECO:0000256" key="2">
    <source>
        <dbReference type="ARBA" id="ARBA00008417"/>
    </source>
</evidence>
<dbReference type="CDD" id="cd13143">
    <property type="entry name" value="MATE_MepA_like"/>
    <property type="match status" value="1"/>
</dbReference>
<keyword evidence="6 10" id="KW-0812">Transmembrane</keyword>
<evidence type="ECO:0000256" key="7">
    <source>
        <dbReference type="ARBA" id="ARBA00022989"/>
    </source>
</evidence>
<dbReference type="PANTHER" id="PTHR43823">
    <property type="entry name" value="SPORULATION PROTEIN YKVU"/>
    <property type="match status" value="1"/>
</dbReference>
<evidence type="ECO:0000256" key="5">
    <source>
        <dbReference type="ARBA" id="ARBA00022475"/>
    </source>
</evidence>
<dbReference type="EMBL" id="JBHTON010000029">
    <property type="protein sequence ID" value="MFD1485422.1"/>
    <property type="molecule type" value="Genomic_DNA"/>
</dbReference>
<dbReference type="Pfam" id="PF01554">
    <property type="entry name" value="MatE"/>
    <property type="match status" value="2"/>
</dbReference>
<evidence type="ECO:0000256" key="4">
    <source>
        <dbReference type="ARBA" id="ARBA00022448"/>
    </source>
</evidence>
<sequence>MEELFARTPVPQAYRQLALPVVIGMVASMVYNLADTFFVAQTGNADLVAGVALGAPLFSFMLAVGDIFGLGGSALISRLMGAGAHEKIRQLSSFCFYAAIALSLVITIALLAGENQVLIWLGATAATRQYAAGFYRMLALGAVFIITSLVPGNIIRTEGLAKHSMVATACGTALAIILDPIFLFWCHWGAAGVGLANVLGYALNTALLVWFTAHDAQYLSVAPKSARITASAWWAIISIGIPASLTNFMQSFGTMLLNQRLAHYGAEAVAAMGISQKIYMVVMLVMVGFAFGAQPLIGYNFGSGDRRRLQAILRYDFLVEVGYAVVCAGLLMVFAPHLIAWFMPLPHIVSAGSLMLRALLITTPAIGAILVFTTVFQSTSQPLAALVMALARQGVLFALTITLFAHWWGYHGVLWAQAGADILTFVCGWGLYAHGWRKLARRSS</sequence>
<keyword evidence="9" id="KW-0046">Antibiotic resistance</keyword>
<comment type="caution">
    <text evidence="11">The sequence shown here is derived from an EMBL/GenBank/DDBJ whole genome shotgun (WGS) entry which is preliminary data.</text>
</comment>
<gene>
    <name evidence="11" type="ORF">ACFQ5J_09290</name>
</gene>
<evidence type="ECO:0000256" key="3">
    <source>
        <dbReference type="ARBA" id="ARBA00022106"/>
    </source>
</evidence>
<reference evidence="12" key="1">
    <citation type="journal article" date="2019" name="Int. J. Syst. Evol. Microbiol.">
        <title>The Global Catalogue of Microorganisms (GCM) 10K type strain sequencing project: providing services to taxonomists for standard genome sequencing and annotation.</title>
        <authorList>
            <consortium name="The Broad Institute Genomics Platform"/>
            <consortium name="The Broad Institute Genome Sequencing Center for Infectious Disease"/>
            <person name="Wu L."/>
            <person name="Ma J."/>
        </authorList>
    </citation>
    <scope>NUCLEOTIDE SEQUENCE [LARGE SCALE GENOMIC DNA]</scope>
    <source>
        <strain evidence="12">CCM 8903</strain>
    </source>
</reference>
<dbReference type="InterPro" id="IPR048279">
    <property type="entry name" value="MdtK-like"/>
</dbReference>
<feature type="transmembrane region" description="Helical" evidence="10">
    <location>
        <begin position="17"/>
        <end position="41"/>
    </location>
</feature>
<evidence type="ECO:0000256" key="9">
    <source>
        <dbReference type="ARBA" id="ARBA00023251"/>
    </source>
</evidence>
<feature type="transmembrane region" description="Helical" evidence="10">
    <location>
        <begin position="191"/>
        <end position="211"/>
    </location>
</feature>
<feature type="transmembrane region" description="Helical" evidence="10">
    <location>
        <begin position="47"/>
        <end position="70"/>
    </location>
</feature>
<name>A0ABW4E6B1_9LACO</name>
<feature type="transmembrane region" description="Helical" evidence="10">
    <location>
        <begin position="91"/>
        <end position="113"/>
    </location>
</feature>
<protein>
    <recommendedName>
        <fullName evidence="3">Multidrug export protein MepA</fullName>
    </recommendedName>
</protein>
<keyword evidence="8 10" id="KW-0472">Membrane</keyword>
<comment type="subcellular location">
    <subcellularLocation>
        <location evidence="1">Cell membrane</location>
        <topology evidence="1">Multi-pass membrane protein</topology>
    </subcellularLocation>
</comment>
<evidence type="ECO:0000256" key="10">
    <source>
        <dbReference type="SAM" id="Phobius"/>
    </source>
</evidence>
<evidence type="ECO:0000256" key="1">
    <source>
        <dbReference type="ARBA" id="ARBA00004651"/>
    </source>
</evidence>
<feature type="transmembrane region" description="Helical" evidence="10">
    <location>
        <begin position="166"/>
        <end position="185"/>
    </location>
</feature>
<dbReference type="RefSeq" id="WP_125751351.1">
    <property type="nucleotide sequence ID" value="NZ_JBHTON010000029.1"/>
</dbReference>
<proteinExistence type="inferred from homology"/>
<keyword evidence="4" id="KW-0813">Transport</keyword>
<evidence type="ECO:0000256" key="8">
    <source>
        <dbReference type="ARBA" id="ARBA00023136"/>
    </source>
</evidence>
<feature type="transmembrane region" description="Helical" evidence="10">
    <location>
        <begin position="232"/>
        <end position="258"/>
    </location>
</feature>
<dbReference type="InterPro" id="IPR051327">
    <property type="entry name" value="MATE_MepA_subfamily"/>
</dbReference>
<keyword evidence="12" id="KW-1185">Reference proteome</keyword>
<dbReference type="PIRSF" id="PIRSF006603">
    <property type="entry name" value="DinF"/>
    <property type="match status" value="1"/>
</dbReference>
<organism evidence="11 12">
    <name type="scientific">Lacticaseibacillus baoqingensis</name>
    <dbReference type="NCBI Taxonomy" id="2486013"/>
    <lineage>
        <taxon>Bacteria</taxon>
        <taxon>Bacillati</taxon>
        <taxon>Bacillota</taxon>
        <taxon>Bacilli</taxon>
        <taxon>Lactobacillales</taxon>
        <taxon>Lactobacillaceae</taxon>
        <taxon>Lacticaseibacillus</taxon>
    </lineage>
</organism>
<evidence type="ECO:0000256" key="6">
    <source>
        <dbReference type="ARBA" id="ARBA00022692"/>
    </source>
</evidence>
<feature type="transmembrane region" description="Helical" evidence="10">
    <location>
        <begin position="133"/>
        <end position="154"/>
    </location>
</feature>
<evidence type="ECO:0000313" key="12">
    <source>
        <dbReference type="Proteomes" id="UP001597252"/>
    </source>
</evidence>
<comment type="similarity">
    <text evidence="2">Belongs to the multi antimicrobial extrusion (MATE) (TC 2.A.66.1) family. MepA subfamily.</text>
</comment>
<accession>A0ABW4E6B1</accession>